<dbReference type="AlphaFoldDB" id="A0A382WH71"/>
<evidence type="ECO:0000313" key="9">
    <source>
        <dbReference type="EMBL" id="SVD58133.1"/>
    </source>
</evidence>
<feature type="transmembrane region" description="Helical" evidence="7">
    <location>
        <begin position="15"/>
        <end position="35"/>
    </location>
</feature>
<keyword evidence="3" id="KW-1003">Cell membrane</keyword>
<name>A0A382WH71_9ZZZZ</name>
<dbReference type="InterPro" id="IPR036259">
    <property type="entry name" value="MFS_trans_sf"/>
</dbReference>
<reference evidence="9" key="1">
    <citation type="submission" date="2018-05" db="EMBL/GenBank/DDBJ databases">
        <authorList>
            <person name="Lanie J.A."/>
            <person name="Ng W.-L."/>
            <person name="Kazmierczak K.M."/>
            <person name="Andrzejewski T.M."/>
            <person name="Davidsen T.M."/>
            <person name="Wayne K.J."/>
            <person name="Tettelin H."/>
            <person name="Glass J.I."/>
            <person name="Rusch D."/>
            <person name="Podicherti R."/>
            <person name="Tsui H.-C.T."/>
            <person name="Winkler M.E."/>
        </authorList>
    </citation>
    <scope>NUCLEOTIDE SEQUENCE</scope>
</reference>
<dbReference type="Pfam" id="PF07690">
    <property type="entry name" value="MFS_1"/>
    <property type="match status" value="1"/>
</dbReference>
<evidence type="ECO:0000256" key="2">
    <source>
        <dbReference type="ARBA" id="ARBA00022448"/>
    </source>
</evidence>
<feature type="non-terminal residue" evidence="9">
    <location>
        <position position="135"/>
    </location>
</feature>
<feature type="transmembrane region" description="Helical" evidence="7">
    <location>
        <begin position="47"/>
        <end position="67"/>
    </location>
</feature>
<feature type="domain" description="Major facilitator superfamily (MFS) profile" evidence="8">
    <location>
        <begin position="15"/>
        <end position="135"/>
    </location>
</feature>
<organism evidence="9">
    <name type="scientific">marine metagenome</name>
    <dbReference type="NCBI Taxonomy" id="408172"/>
    <lineage>
        <taxon>unclassified sequences</taxon>
        <taxon>metagenomes</taxon>
        <taxon>ecological metagenomes</taxon>
    </lineage>
</organism>
<accession>A0A382WH71</accession>
<gene>
    <name evidence="9" type="ORF">METZ01_LOCUS410987</name>
</gene>
<evidence type="ECO:0000256" key="4">
    <source>
        <dbReference type="ARBA" id="ARBA00022692"/>
    </source>
</evidence>
<protein>
    <recommendedName>
        <fullName evidence="8">Major facilitator superfamily (MFS) profile domain-containing protein</fullName>
    </recommendedName>
</protein>
<dbReference type="GO" id="GO:0022857">
    <property type="term" value="F:transmembrane transporter activity"/>
    <property type="evidence" value="ECO:0007669"/>
    <property type="project" value="InterPro"/>
</dbReference>
<keyword evidence="5 7" id="KW-1133">Transmembrane helix</keyword>
<evidence type="ECO:0000259" key="8">
    <source>
        <dbReference type="PROSITE" id="PS50850"/>
    </source>
</evidence>
<keyword evidence="2" id="KW-0813">Transport</keyword>
<evidence type="ECO:0000256" key="3">
    <source>
        <dbReference type="ARBA" id="ARBA00022475"/>
    </source>
</evidence>
<comment type="subcellular location">
    <subcellularLocation>
        <location evidence="1">Cell membrane</location>
        <topology evidence="1">Multi-pass membrane protein</topology>
    </subcellularLocation>
</comment>
<evidence type="ECO:0000256" key="6">
    <source>
        <dbReference type="ARBA" id="ARBA00023136"/>
    </source>
</evidence>
<dbReference type="EMBL" id="UINC01159831">
    <property type="protein sequence ID" value="SVD58133.1"/>
    <property type="molecule type" value="Genomic_DNA"/>
</dbReference>
<feature type="transmembrane region" description="Helical" evidence="7">
    <location>
        <begin position="79"/>
        <end position="97"/>
    </location>
</feature>
<dbReference type="InterPro" id="IPR011701">
    <property type="entry name" value="MFS"/>
</dbReference>
<proteinExistence type="predicted"/>
<evidence type="ECO:0000256" key="5">
    <source>
        <dbReference type="ARBA" id="ARBA00022989"/>
    </source>
</evidence>
<evidence type="ECO:0000256" key="1">
    <source>
        <dbReference type="ARBA" id="ARBA00004651"/>
    </source>
</evidence>
<keyword evidence="4 7" id="KW-0812">Transmembrane</keyword>
<dbReference type="SUPFAM" id="SSF103473">
    <property type="entry name" value="MFS general substrate transporter"/>
    <property type="match status" value="1"/>
</dbReference>
<dbReference type="Gene3D" id="1.20.1250.20">
    <property type="entry name" value="MFS general substrate transporter like domains"/>
    <property type="match status" value="1"/>
</dbReference>
<dbReference type="PANTHER" id="PTHR23517">
    <property type="entry name" value="RESISTANCE PROTEIN MDTM, PUTATIVE-RELATED-RELATED"/>
    <property type="match status" value="1"/>
</dbReference>
<dbReference type="GO" id="GO:0005886">
    <property type="term" value="C:plasma membrane"/>
    <property type="evidence" value="ECO:0007669"/>
    <property type="project" value="UniProtKB-SubCell"/>
</dbReference>
<dbReference type="InterPro" id="IPR020846">
    <property type="entry name" value="MFS_dom"/>
</dbReference>
<dbReference type="InterPro" id="IPR050171">
    <property type="entry name" value="MFS_Transporters"/>
</dbReference>
<sequence length="135" mass="13769">MVEPDSDSPGRSGRWVLFAGVYAVYFAFGVVALSIPPLVGEVRADLGLSRSGMGLALGAWQLVYLGSAPPAGRLVDRLGVRRAIAIGAVVVIASGLLRAAAGNLLALWAAIALFGVGGPLISAGAPRAVALWFDD</sequence>
<feature type="transmembrane region" description="Helical" evidence="7">
    <location>
        <begin position="104"/>
        <end position="125"/>
    </location>
</feature>
<dbReference type="PROSITE" id="PS50850">
    <property type="entry name" value="MFS"/>
    <property type="match status" value="1"/>
</dbReference>
<evidence type="ECO:0000256" key="7">
    <source>
        <dbReference type="SAM" id="Phobius"/>
    </source>
</evidence>
<keyword evidence="6 7" id="KW-0472">Membrane</keyword>